<name>A0A8J8MKT0_9FIRM</name>
<organism evidence="4 5">
    <name type="scientific">Vallitalea pronyensis</name>
    <dbReference type="NCBI Taxonomy" id="1348613"/>
    <lineage>
        <taxon>Bacteria</taxon>
        <taxon>Bacillati</taxon>
        <taxon>Bacillota</taxon>
        <taxon>Clostridia</taxon>
        <taxon>Lachnospirales</taxon>
        <taxon>Vallitaleaceae</taxon>
        <taxon>Vallitalea</taxon>
    </lineage>
</organism>
<gene>
    <name evidence="4" type="ORF">HZI73_15310</name>
</gene>
<dbReference type="Pfam" id="PF04205">
    <property type="entry name" value="FMN_bind"/>
    <property type="match status" value="1"/>
</dbReference>
<dbReference type="RefSeq" id="WP_212694255.1">
    <property type="nucleotide sequence ID" value="NZ_CP058649.1"/>
</dbReference>
<feature type="signal peptide" evidence="2">
    <location>
        <begin position="1"/>
        <end position="20"/>
    </location>
</feature>
<evidence type="ECO:0000313" key="4">
    <source>
        <dbReference type="EMBL" id="QUI23570.1"/>
    </source>
</evidence>
<dbReference type="EMBL" id="CP058649">
    <property type="protein sequence ID" value="QUI23570.1"/>
    <property type="molecule type" value="Genomic_DNA"/>
</dbReference>
<evidence type="ECO:0000256" key="2">
    <source>
        <dbReference type="SAM" id="SignalP"/>
    </source>
</evidence>
<reference evidence="4" key="1">
    <citation type="submission" date="2020-07" db="EMBL/GenBank/DDBJ databases">
        <title>Vallitalea pronyensis genome.</title>
        <authorList>
            <person name="Postec A."/>
        </authorList>
    </citation>
    <scope>NUCLEOTIDE SEQUENCE</scope>
    <source>
        <strain evidence="4">FatNI3</strain>
    </source>
</reference>
<dbReference type="Gene3D" id="3.90.1010.20">
    <property type="match status" value="1"/>
</dbReference>
<sequence>MKKLCLLLLLVISMTLMGCATTNDDKDMDDTGNDTEGTDTGDMTTDDMSKWKDGSYTGEGDPWEYGSEDSTVVVKDGRMTEITLRRYDNEGAEVDYELWTGQEIDGKTYPDLKQYREDMANKMIEAQSTEVDSIAGATVSCDNWKLATKRALDKAK</sequence>
<dbReference type="KEGG" id="vpy:HZI73_15310"/>
<evidence type="ECO:0000256" key="1">
    <source>
        <dbReference type="SAM" id="MobiDB-lite"/>
    </source>
</evidence>
<feature type="chain" id="PRO_5035202200" evidence="2">
    <location>
        <begin position="21"/>
        <end position="156"/>
    </location>
</feature>
<protein>
    <submittedName>
        <fullName evidence="4">FMN-binding protein</fullName>
    </submittedName>
</protein>
<evidence type="ECO:0000313" key="5">
    <source>
        <dbReference type="Proteomes" id="UP000683246"/>
    </source>
</evidence>
<feature type="region of interest" description="Disordered" evidence="1">
    <location>
        <begin position="22"/>
        <end position="64"/>
    </location>
</feature>
<accession>A0A8J8MKT0</accession>
<dbReference type="PROSITE" id="PS51257">
    <property type="entry name" value="PROKAR_LIPOPROTEIN"/>
    <property type="match status" value="1"/>
</dbReference>
<keyword evidence="2" id="KW-0732">Signal</keyword>
<feature type="compositionally biased region" description="Acidic residues" evidence="1">
    <location>
        <begin position="26"/>
        <end position="39"/>
    </location>
</feature>
<feature type="domain" description="FMN-binding" evidence="3">
    <location>
        <begin position="64"/>
        <end position="155"/>
    </location>
</feature>
<proteinExistence type="predicted"/>
<keyword evidence="5" id="KW-1185">Reference proteome</keyword>
<dbReference type="GO" id="GO:0010181">
    <property type="term" value="F:FMN binding"/>
    <property type="evidence" value="ECO:0007669"/>
    <property type="project" value="InterPro"/>
</dbReference>
<evidence type="ECO:0000259" key="3">
    <source>
        <dbReference type="SMART" id="SM00900"/>
    </source>
</evidence>
<dbReference type="GO" id="GO:0016020">
    <property type="term" value="C:membrane"/>
    <property type="evidence" value="ECO:0007669"/>
    <property type="project" value="InterPro"/>
</dbReference>
<dbReference type="InterPro" id="IPR007329">
    <property type="entry name" value="FMN-bd"/>
</dbReference>
<dbReference type="Proteomes" id="UP000683246">
    <property type="component" value="Chromosome"/>
</dbReference>
<dbReference type="SMART" id="SM00900">
    <property type="entry name" value="FMN_bind"/>
    <property type="match status" value="1"/>
</dbReference>
<dbReference type="AlphaFoldDB" id="A0A8J8MKT0"/>